<feature type="domain" description="Reverse transcriptase zinc-binding" evidence="1">
    <location>
        <begin position="203"/>
        <end position="289"/>
    </location>
</feature>
<dbReference type="PANTHER" id="PTHR33116:SF78">
    <property type="entry name" value="OS12G0587133 PROTEIN"/>
    <property type="match status" value="1"/>
</dbReference>
<proteinExistence type="predicted"/>
<sequence length="333" mass="39284">MSLFKIPCRVIGRLEKLLKGFLWEGVEEGKKNHLVKWEVVIKSKEEGGLGVGNLRKRNEALLAKWLWRFPKESNSFWHKVIRSKYRLQDNGWDANPSLRVSSRSPWKDISSGLQSFLECCKFELGNRKRVRFWKDDWLEGGPLKEPYPRLFLLSRMHNQSISSFVDSSVHSLSWNFDFRRNLNEMEIEEAARLLHKVENVRLFTCKSYSYFLSNNGTVQHFPPFSQIWKSKAPLKVKVLVWLVATGKVNTCDQVQRRRLFICISPHWCSLCKFEESVNHIFLHCSYSIQFTNFEDLGKGRKAKALWGYLVLALFWNIWLERNRRVFEDYNGVG</sequence>
<dbReference type="Proteomes" id="UP000327157">
    <property type="component" value="Chromosome 16"/>
</dbReference>
<gene>
    <name evidence="2" type="ORF">D8674_016591</name>
</gene>
<accession>A0A5N5HFG1</accession>
<dbReference type="InterPro" id="IPR026960">
    <property type="entry name" value="RVT-Znf"/>
</dbReference>
<dbReference type="PANTHER" id="PTHR33116">
    <property type="entry name" value="REVERSE TRANSCRIPTASE ZINC-BINDING DOMAIN-CONTAINING PROTEIN-RELATED-RELATED"/>
    <property type="match status" value="1"/>
</dbReference>
<comment type="caution">
    <text evidence="2">The sequence shown here is derived from an EMBL/GenBank/DDBJ whole genome shotgun (WGS) entry which is preliminary data.</text>
</comment>
<protein>
    <submittedName>
        <fullName evidence="2">Ribonuclease H protein</fullName>
    </submittedName>
</protein>
<dbReference type="OrthoDB" id="1166712at2759"/>
<evidence type="ECO:0000259" key="1">
    <source>
        <dbReference type="Pfam" id="PF13966"/>
    </source>
</evidence>
<evidence type="ECO:0000313" key="3">
    <source>
        <dbReference type="Proteomes" id="UP000327157"/>
    </source>
</evidence>
<keyword evidence="3" id="KW-1185">Reference proteome</keyword>
<name>A0A5N5HFG1_9ROSA</name>
<reference evidence="2 3" key="3">
    <citation type="submission" date="2019-11" db="EMBL/GenBank/DDBJ databases">
        <title>A de novo genome assembly of a pear dwarfing rootstock.</title>
        <authorList>
            <person name="Wang F."/>
            <person name="Wang J."/>
            <person name="Li S."/>
            <person name="Zhang Y."/>
            <person name="Fang M."/>
            <person name="Ma L."/>
            <person name="Zhao Y."/>
            <person name="Jiang S."/>
        </authorList>
    </citation>
    <scope>NUCLEOTIDE SEQUENCE [LARGE SCALE GENOMIC DNA]</scope>
    <source>
        <strain evidence="2">S2</strain>
        <tissue evidence="2">Leaf</tissue>
    </source>
</reference>
<dbReference type="AlphaFoldDB" id="A0A5N5HFG1"/>
<organism evidence="2 3">
    <name type="scientific">Pyrus ussuriensis x Pyrus communis</name>
    <dbReference type="NCBI Taxonomy" id="2448454"/>
    <lineage>
        <taxon>Eukaryota</taxon>
        <taxon>Viridiplantae</taxon>
        <taxon>Streptophyta</taxon>
        <taxon>Embryophyta</taxon>
        <taxon>Tracheophyta</taxon>
        <taxon>Spermatophyta</taxon>
        <taxon>Magnoliopsida</taxon>
        <taxon>eudicotyledons</taxon>
        <taxon>Gunneridae</taxon>
        <taxon>Pentapetalae</taxon>
        <taxon>rosids</taxon>
        <taxon>fabids</taxon>
        <taxon>Rosales</taxon>
        <taxon>Rosaceae</taxon>
        <taxon>Amygdaloideae</taxon>
        <taxon>Maleae</taxon>
        <taxon>Pyrus</taxon>
    </lineage>
</organism>
<dbReference type="Pfam" id="PF13966">
    <property type="entry name" value="zf-RVT"/>
    <property type="match status" value="1"/>
</dbReference>
<dbReference type="EMBL" id="SMOL01000160">
    <property type="protein sequence ID" value="KAB2624931.1"/>
    <property type="molecule type" value="Genomic_DNA"/>
</dbReference>
<reference evidence="3" key="2">
    <citation type="submission" date="2019-10" db="EMBL/GenBank/DDBJ databases">
        <title>A de novo genome assembly of a pear dwarfing rootstock.</title>
        <authorList>
            <person name="Wang F."/>
            <person name="Wang J."/>
            <person name="Li S."/>
            <person name="Zhang Y."/>
            <person name="Fang M."/>
            <person name="Ma L."/>
            <person name="Zhao Y."/>
            <person name="Jiang S."/>
        </authorList>
    </citation>
    <scope>NUCLEOTIDE SEQUENCE [LARGE SCALE GENOMIC DNA]</scope>
</reference>
<evidence type="ECO:0000313" key="2">
    <source>
        <dbReference type="EMBL" id="KAB2624931.1"/>
    </source>
</evidence>
<reference evidence="2 3" key="1">
    <citation type="submission" date="2019-09" db="EMBL/GenBank/DDBJ databases">
        <authorList>
            <person name="Ou C."/>
        </authorList>
    </citation>
    <scope>NUCLEOTIDE SEQUENCE [LARGE SCALE GENOMIC DNA]</scope>
    <source>
        <strain evidence="2">S2</strain>
        <tissue evidence="2">Leaf</tissue>
    </source>
</reference>